<evidence type="ECO:0000313" key="3">
    <source>
        <dbReference type="Proteomes" id="UP000747399"/>
    </source>
</evidence>
<comment type="caution">
    <text evidence="2">The sequence shown here is derived from an EMBL/GenBank/DDBJ whole genome shotgun (WGS) entry which is preliminary data.</text>
</comment>
<feature type="compositionally biased region" description="Low complexity" evidence="1">
    <location>
        <begin position="658"/>
        <end position="672"/>
    </location>
</feature>
<evidence type="ECO:0000256" key="1">
    <source>
        <dbReference type="SAM" id="MobiDB-lite"/>
    </source>
</evidence>
<evidence type="ECO:0000313" key="2">
    <source>
        <dbReference type="EMBL" id="GIL47948.1"/>
    </source>
</evidence>
<organism evidence="2 3">
    <name type="scientific">Volvox africanus</name>
    <dbReference type="NCBI Taxonomy" id="51714"/>
    <lineage>
        <taxon>Eukaryota</taxon>
        <taxon>Viridiplantae</taxon>
        <taxon>Chlorophyta</taxon>
        <taxon>core chlorophytes</taxon>
        <taxon>Chlorophyceae</taxon>
        <taxon>CS clade</taxon>
        <taxon>Chlamydomonadales</taxon>
        <taxon>Volvocaceae</taxon>
        <taxon>Volvox</taxon>
    </lineage>
</organism>
<dbReference type="PANTHER" id="PTHR28601">
    <property type="entry name" value="COILED-COIL DOMAIN-CONTAINING PROTEIN 24"/>
    <property type="match status" value="1"/>
</dbReference>
<dbReference type="AlphaFoldDB" id="A0A8J4EU20"/>
<name>A0A8J4EU20_9CHLO</name>
<gene>
    <name evidence="2" type="ORF">Vafri_4662</name>
</gene>
<feature type="region of interest" description="Disordered" evidence="1">
    <location>
        <begin position="323"/>
        <end position="375"/>
    </location>
</feature>
<dbReference type="PANTHER" id="PTHR28601:SF1">
    <property type="entry name" value="COILED-COIL DOMAIN-CONTAINING PROTEIN 24"/>
    <property type="match status" value="1"/>
</dbReference>
<reference evidence="2" key="1">
    <citation type="journal article" date="2021" name="Proc. Natl. Acad. Sci. U.S.A.">
        <title>Three genomes in the algal genus Volvox reveal the fate of a haploid sex-determining region after a transition to homothallism.</title>
        <authorList>
            <person name="Yamamoto K."/>
            <person name="Hamaji T."/>
            <person name="Kawai-Toyooka H."/>
            <person name="Matsuzaki R."/>
            <person name="Takahashi F."/>
            <person name="Nishimura Y."/>
            <person name="Kawachi M."/>
            <person name="Noguchi H."/>
            <person name="Minakuchi Y."/>
            <person name="Umen J.G."/>
            <person name="Toyoda A."/>
            <person name="Nozaki H."/>
        </authorList>
    </citation>
    <scope>NUCLEOTIDE SEQUENCE</scope>
    <source>
        <strain evidence="2">NIES-3780</strain>
    </source>
</reference>
<dbReference type="Pfam" id="PF15669">
    <property type="entry name" value="CCDC24"/>
    <property type="match status" value="1"/>
</dbReference>
<feature type="compositionally biased region" description="Low complexity" evidence="1">
    <location>
        <begin position="514"/>
        <end position="523"/>
    </location>
</feature>
<feature type="region of interest" description="Disordered" evidence="1">
    <location>
        <begin position="469"/>
        <end position="580"/>
    </location>
</feature>
<feature type="compositionally biased region" description="Low complexity" evidence="1">
    <location>
        <begin position="209"/>
        <end position="218"/>
    </location>
</feature>
<dbReference type="InterPro" id="IPR031367">
    <property type="entry name" value="CCDC24"/>
</dbReference>
<feature type="region of interest" description="Disordered" evidence="1">
    <location>
        <begin position="144"/>
        <end position="218"/>
    </location>
</feature>
<feature type="compositionally biased region" description="Low complexity" evidence="1">
    <location>
        <begin position="735"/>
        <end position="748"/>
    </location>
</feature>
<feature type="compositionally biased region" description="Low complexity" evidence="1">
    <location>
        <begin position="160"/>
        <end position="196"/>
    </location>
</feature>
<proteinExistence type="predicted"/>
<accession>A0A8J4EU20</accession>
<dbReference type="EMBL" id="BNCO01000005">
    <property type="protein sequence ID" value="GIL47948.1"/>
    <property type="molecule type" value="Genomic_DNA"/>
</dbReference>
<dbReference type="Proteomes" id="UP000747399">
    <property type="component" value="Unassembled WGS sequence"/>
</dbReference>
<feature type="compositionally biased region" description="Low complexity" evidence="1">
    <location>
        <begin position="534"/>
        <end position="551"/>
    </location>
</feature>
<protein>
    <submittedName>
        <fullName evidence="2">Uncharacterized protein</fullName>
    </submittedName>
</protein>
<feature type="region of interest" description="Disordered" evidence="1">
    <location>
        <begin position="641"/>
        <end position="672"/>
    </location>
</feature>
<sequence>MDGQTYPTSNAQQLRVVKQLLWDVISLHLYPAERDEIRRALGNSLLDENETLFAEGGALADILGDVQLNTSALLARHQLCSNPQRSMIETEIRLLVDRLHASAAVSPFGSAVVKERDPESLLPRQGKRDKAVLEYVTTVAQIVESGGRPPSAGLPPRPPSTAVSSSSRPGTSSRPPTALSASASASISLPSPLSRPGTASPTPHGSRPSTASSAASSAATRYTDAPSVIAGVADKLNVSSIDVVRETLHTALLDERAALLEDVEYLQGLLEAEADLQVRAAAPPPSLAELKDYSSRLAVVVANEEARVEHEVRVSAMFAAAERQQSKPGRLRGMVDASRRPTSGGGSPGPVMKAASPPGTAPASVVHPPMRRTSASGGAQTLVVHGGGDETILQQHRQPSELSKGLAEAMATSAGAGNGSLGPASTSSRGTPLAAVRRPGSGGGSSRSSAASVAALTGIPPVGALRSVAPLPPTRASPSACANGSPAATANASTTPSAAVSSDGQGSSPGGLSGRLLHSPSPGRLRPAAATAMPQAQVHSQAPQPQQSAPTQPYPHHEKSAPLAHGIAAPPSTAPGLSSSPAKAGIGALLLAASATISNVGSVNTVVEPGLRPVLPRSGSVGRGATKGLAGVPASLPVNGSISSAPRAGSRANSTPIAGDAPAGKAAPSGSSGSAVIARLSATGAAATESHGMAVQPRALLGNKQSVVEVLDEEVDKVKGGVAAILERYHIRASTPSAPGAAATATAVAPPPASSRGAS</sequence>
<feature type="compositionally biased region" description="Low complexity" evidence="1">
    <location>
        <begin position="479"/>
        <end position="506"/>
    </location>
</feature>
<keyword evidence="3" id="KW-1185">Reference proteome</keyword>
<feature type="region of interest" description="Disordered" evidence="1">
    <location>
        <begin position="413"/>
        <end position="449"/>
    </location>
</feature>
<feature type="region of interest" description="Disordered" evidence="1">
    <location>
        <begin position="735"/>
        <end position="759"/>
    </location>
</feature>